<dbReference type="AlphaFoldDB" id="A0A392W3E9"/>
<evidence type="ECO:0000313" key="2">
    <source>
        <dbReference type="Proteomes" id="UP000265520"/>
    </source>
</evidence>
<protein>
    <submittedName>
        <fullName evidence="1">Uncharacterized protein</fullName>
    </submittedName>
</protein>
<accession>A0A392W3E9</accession>
<evidence type="ECO:0000313" key="1">
    <source>
        <dbReference type="EMBL" id="MCI94289.1"/>
    </source>
</evidence>
<keyword evidence="2" id="KW-1185">Reference proteome</keyword>
<proteinExistence type="predicted"/>
<sequence>MLETFAIPIDGLGQHMSPVEYRTIL</sequence>
<comment type="caution">
    <text evidence="1">The sequence shown here is derived from an EMBL/GenBank/DDBJ whole genome shotgun (WGS) entry which is preliminary data.</text>
</comment>
<dbReference type="EMBL" id="LXQA011352336">
    <property type="protein sequence ID" value="MCI94289.1"/>
    <property type="molecule type" value="Genomic_DNA"/>
</dbReference>
<dbReference type="Proteomes" id="UP000265520">
    <property type="component" value="Unassembled WGS sequence"/>
</dbReference>
<name>A0A392W3E9_9FABA</name>
<feature type="non-terminal residue" evidence="1">
    <location>
        <position position="25"/>
    </location>
</feature>
<reference evidence="1 2" key="1">
    <citation type="journal article" date="2018" name="Front. Plant Sci.">
        <title>Red Clover (Trifolium pratense) and Zigzag Clover (T. medium) - A Picture of Genomic Similarities and Differences.</title>
        <authorList>
            <person name="Dluhosova J."/>
            <person name="Istvanek J."/>
            <person name="Nedelnik J."/>
            <person name="Repkova J."/>
        </authorList>
    </citation>
    <scope>NUCLEOTIDE SEQUENCE [LARGE SCALE GENOMIC DNA]</scope>
    <source>
        <strain evidence="2">cv. 10/8</strain>
        <tissue evidence="1">Leaf</tissue>
    </source>
</reference>
<organism evidence="1 2">
    <name type="scientific">Trifolium medium</name>
    <dbReference type="NCBI Taxonomy" id="97028"/>
    <lineage>
        <taxon>Eukaryota</taxon>
        <taxon>Viridiplantae</taxon>
        <taxon>Streptophyta</taxon>
        <taxon>Embryophyta</taxon>
        <taxon>Tracheophyta</taxon>
        <taxon>Spermatophyta</taxon>
        <taxon>Magnoliopsida</taxon>
        <taxon>eudicotyledons</taxon>
        <taxon>Gunneridae</taxon>
        <taxon>Pentapetalae</taxon>
        <taxon>rosids</taxon>
        <taxon>fabids</taxon>
        <taxon>Fabales</taxon>
        <taxon>Fabaceae</taxon>
        <taxon>Papilionoideae</taxon>
        <taxon>50 kb inversion clade</taxon>
        <taxon>NPAAA clade</taxon>
        <taxon>Hologalegina</taxon>
        <taxon>IRL clade</taxon>
        <taxon>Trifolieae</taxon>
        <taxon>Trifolium</taxon>
    </lineage>
</organism>